<accession>A0A8X6RYQ3</accession>
<reference evidence="1" key="1">
    <citation type="submission" date="2020-08" db="EMBL/GenBank/DDBJ databases">
        <title>Multicomponent nature underlies the extraordinary mechanical properties of spider dragline silk.</title>
        <authorList>
            <person name="Kono N."/>
            <person name="Nakamura H."/>
            <person name="Mori M."/>
            <person name="Yoshida Y."/>
            <person name="Ohtoshi R."/>
            <person name="Malay A.D."/>
            <person name="Moran D.A.P."/>
            <person name="Tomita M."/>
            <person name="Numata K."/>
            <person name="Arakawa K."/>
        </authorList>
    </citation>
    <scope>NUCLEOTIDE SEQUENCE</scope>
</reference>
<organism evidence="1 2">
    <name type="scientific">Trichonephila clavipes</name>
    <name type="common">Golden silk orbweaver</name>
    <name type="synonym">Nephila clavipes</name>
    <dbReference type="NCBI Taxonomy" id="2585209"/>
    <lineage>
        <taxon>Eukaryota</taxon>
        <taxon>Metazoa</taxon>
        <taxon>Ecdysozoa</taxon>
        <taxon>Arthropoda</taxon>
        <taxon>Chelicerata</taxon>
        <taxon>Arachnida</taxon>
        <taxon>Araneae</taxon>
        <taxon>Araneomorphae</taxon>
        <taxon>Entelegynae</taxon>
        <taxon>Araneoidea</taxon>
        <taxon>Nephilidae</taxon>
        <taxon>Trichonephila</taxon>
    </lineage>
</organism>
<name>A0A8X6RYQ3_TRICX</name>
<sequence>MWPCWRVNRCRRVKRRFVLTFPADAFVLLKCFKSFVSSVPQRVIWRQYLRVGGTLRSDDECHFLWNCFLPLGNSRIPIGHAYAFVLGALLQVKQG</sequence>
<comment type="caution">
    <text evidence="1">The sequence shown here is derived from an EMBL/GenBank/DDBJ whole genome shotgun (WGS) entry which is preliminary data.</text>
</comment>
<proteinExistence type="predicted"/>
<dbReference type="EMBL" id="BMAU01021197">
    <property type="protein sequence ID" value="GFX97392.1"/>
    <property type="molecule type" value="Genomic_DNA"/>
</dbReference>
<dbReference type="Proteomes" id="UP000887159">
    <property type="component" value="Unassembled WGS sequence"/>
</dbReference>
<evidence type="ECO:0000313" key="1">
    <source>
        <dbReference type="EMBL" id="GFX97392.1"/>
    </source>
</evidence>
<protein>
    <submittedName>
        <fullName evidence="1">Uncharacterized protein</fullName>
    </submittedName>
</protein>
<gene>
    <name evidence="1" type="ORF">TNCV_1077631</name>
</gene>
<evidence type="ECO:0000313" key="2">
    <source>
        <dbReference type="Proteomes" id="UP000887159"/>
    </source>
</evidence>
<keyword evidence="2" id="KW-1185">Reference proteome</keyword>
<dbReference type="AlphaFoldDB" id="A0A8X6RYQ3"/>